<proteinExistence type="predicted"/>
<dbReference type="InterPro" id="IPR010985">
    <property type="entry name" value="Ribbon_hlx_hlx"/>
</dbReference>
<sequence>MSQESVHIRIDRDEHDYLREEARKRKISANALARIFVRDGLAKFDRRNDALMERIDALINLVTKSNVLAASAVVSAALPVGLGATLDEAIKAQMRSHIMEAVKLGQNISSTYDKGTFDQGGANVSSN</sequence>
<protein>
    <submittedName>
        <fullName evidence="1">Uncharacterized protein</fullName>
    </submittedName>
</protein>
<dbReference type="AlphaFoldDB" id="A0A158GKW2"/>
<name>A0A158GKW2_9BURK</name>
<evidence type="ECO:0000313" key="2">
    <source>
        <dbReference type="Proteomes" id="UP000054683"/>
    </source>
</evidence>
<dbReference type="RefSeq" id="WP_062085528.1">
    <property type="nucleotide sequence ID" value="NZ_FCOK02000015.1"/>
</dbReference>
<dbReference type="SUPFAM" id="SSF47598">
    <property type="entry name" value="Ribbon-helix-helix"/>
    <property type="match status" value="1"/>
</dbReference>
<dbReference type="Proteomes" id="UP000054683">
    <property type="component" value="Unassembled WGS sequence"/>
</dbReference>
<reference evidence="1 2" key="1">
    <citation type="submission" date="2016-01" db="EMBL/GenBank/DDBJ databases">
        <authorList>
            <person name="Oliw E.H."/>
        </authorList>
    </citation>
    <scope>NUCLEOTIDE SEQUENCE [LARGE SCALE GENOMIC DNA]</scope>
    <source>
        <strain evidence="1">LMG 27134</strain>
    </source>
</reference>
<accession>A0A158GKW2</accession>
<dbReference type="GO" id="GO:0006355">
    <property type="term" value="P:regulation of DNA-templated transcription"/>
    <property type="evidence" value="ECO:0007669"/>
    <property type="project" value="InterPro"/>
</dbReference>
<dbReference type="EMBL" id="FCOK02000015">
    <property type="protein sequence ID" value="SAL32583.1"/>
    <property type="molecule type" value="Genomic_DNA"/>
</dbReference>
<gene>
    <name evidence="1" type="ORF">AWB69_02855</name>
</gene>
<organism evidence="1 2">
    <name type="scientific">Caballeronia udeis</name>
    <dbReference type="NCBI Taxonomy" id="1232866"/>
    <lineage>
        <taxon>Bacteria</taxon>
        <taxon>Pseudomonadati</taxon>
        <taxon>Pseudomonadota</taxon>
        <taxon>Betaproteobacteria</taxon>
        <taxon>Burkholderiales</taxon>
        <taxon>Burkholderiaceae</taxon>
        <taxon>Caballeronia</taxon>
    </lineage>
</organism>
<dbReference type="OrthoDB" id="9134360at2"/>
<evidence type="ECO:0000313" key="1">
    <source>
        <dbReference type="EMBL" id="SAL32583.1"/>
    </source>
</evidence>